<keyword evidence="3" id="KW-1185">Reference proteome</keyword>
<reference evidence="2 3" key="1">
    <citation type="journal article" date="2024" name="Commun. Biol.">
        <title>Comparative genomic analysis of thermophilic fungi reveals convergent evolutionary adaptations and gene losses.</title>
        <authorList>
            <person name="Steindorff A.S."/>
            <person name="Aguilar-Pontes M.V."/>
            <person name="Robinson A.J."/>
            <person name="Andreopoulos B."/>
            <person name="LaButti K."/>
            <person name="Kuo A."/>
            <person name="Mondo S."/>
            <person name="Riley R."/>
            <person name="Otillar R."/>
            <person name="Haridas S."/>
            <person name="Lipzen A."/>
            <person name="Grimwood J."/>
            <person name="Schmutz J."/>
            <person name="Clum A."/>
            <person name="Reid I.D."/>
            <person name="Moisan M.C."/>
            <person name="Butler G."/>
            <person name="Nguyen T.T.M."/>
            <person name="Dewar K."/>
            <person name="Conant G."/>
            <person name="Drula E."/>
            <person name="Henrissat B."/>
            <person name="Hansel C."/>
            <person name="Singer S."/>
            <person name="Hutchinson M.I."/>
            <person name="de Vries R.P."/>
            <person name="Natvig D.O."/>
            <person name="Powell A.J."/>
            <person name="Tsang A."/>
            <person name="Grigoriev I.V."/>
        </authorList>
    </citation>
    <scope>NUCLEOTIDE SEQUENCE [LARGE SCALE GENOMIC DNA]</scope>
    <source>
        <strain evidence="2 3">CBS 494.80</strain>
    </source>
</reference>
<feature type="chain" id="PRO_5047522882" evidence="1">
    <location>
        <begin position="16"/>
        <end position="107"/>
    </location>
</feature>
<gene>
    <name evidence="2" type="ORF">VTL71DRAFT_10148</name>
</gene>
<evidence type="ECO:0000256" key="1">
    <source>
        <dbReference type="SAM" id="SignalP"/>
    </source>
</evidence>
<sequence>MVVLLLTFLAGKVIYDEHKERKIRKAKKVEAKAEALEGEYQALSEPINTANLDNSPFYVASQEDFGPPAYHKDAQVSSALPSGSLISLKPTDTVPIPEKNPARFLLA</sequence>
<proteinExistence type="predicted"/>
<comment type="caution">
    <text evidence="2">The sequence shown here is derived from an EMBL/GenBank/DDBJ whole genome shotgun (WGS) entry which is preliminary data.</text>
</comment>
<name>A0ABR4BRR0_9HELO</name>
<protein>
    <submittedName>
        <fullName evidence="2">Uncharacterized protein</fullName>
    </submittedName>
</protein>
<feature type="signal peptide" evidence="1">
    <location>
        <begin position="1"/>
        <end position="15"/>
    </location>
</feature>
<accession>A0ABR4BRR0</accession>
<evidence type="ECO:0000313" key="2">
    <source>
        <dbReference type="EMBL" id="KAL2059764.1"/>
    </source>
</evidence>
<evidence type="ECO:0000313" key="3">
    <source>
        <dbReference type="Proteomes" id="UP001595075"/>
    </source>
</evidence>
<keyword evidence="1" id="KW-0732">Signal</keyword>
<organism evidence="2 3">
    <name type="scientific">Oculimacula yallundae</name>
    <dbReference type="NCBI Taxonomy" id="86028"/>
    <lineage>
        <taxon>Eukaryota</taxon>
        <taxon>Fungi</taxon>
        <taxon>Dikarya</taxon>
        <taxon>Ascomycota</taxon>
        <taxon>Pezizomycotina</taxon>
        <taxon>Leotiomycetes</taxon>
        <taxon>Helotiales</taxon>
        <taxon>Ploettnerulaceae</taxon>
        <taxon>Oculimacula</taxon>
    </lineage>
</organism>
<dbReference type="EMBL" id="JAZHXI010000026">
    <property type="protein sequence ID" value="KAL2059764.1"/>
    <property type="molecule type" value="Genomic_DNA"/>
</dbReference>
<dbReference type="Proteomes" id="UP001595075">
    <property type="component" value="Unassembled WGS sequence"/>
</dbReference>